<comment type="caution">
    <text evidence="3">The sequence shown here is derived from an EMBL/GenBank/DDBJ whole genome shotgun (WGS) entry which is preliminary data.</text>
</comment>
<accession>A0A7J8XVR4</accession>
<sequence length="167" mass="18767">QVVLLGSAPDPRIQNDFVNLANQLHSSHSDQARLCLTYDEPLSHLIYAGADFILVPSIFEPCGLTQLTAMRYGSIPVVRKTGGLYDTVFDVDDDKARAEAQGLEPNGFNFDGADGAGVDYALNRAISAWYDGRDWFNLLCKRVMEQDWSWNRPALDYMELYHAAKKY</sequence>
<dbReference type="Proteomes" id="UP000593577">
    <property type="component" value="Unassembled WGS sequence"/>
</dbReference>
<proteinExistence type="predicted"/>
<comment type="catalytic activity">
    <reaction evidence="1">
        <text>[(1-&gt;4)-alpha-D-glucosyl](n) + ADP-alpha-D-glucose = [(1-&gt;4)-alpha-D-glucosyl](n+1) + ADP + H(+)</text>
        <dbReference type="Rhea" id="RHEA:18189"/>
        <dbReference type="Rhea" id="RHEA-COMP:9584"/>
        <dbReference type="Rhea" id="RHEA-COMP:9587"/>
        <dbReference type="ChEBI" id="CHEBI:15378"/>
        <dbReference type="ChEBI" id="CHEBI:15444"/>
        <dbReference type="ChEBI" id="CHEBI:57498"/>
        <dbReference type="ChEBI" id="CHEBI:456216"/>
        <dbReference type="EC" id="2.4.1.21"/>
    </reaction>
</comment>
<dbReference type="Gene3D" id="3.40.50.2000">
    <property type="entry name" value="Glycogen Phosphorylase B"/>
    <property type="match status" value="1"/>
</dbReference>
<gene>
    <name evidence="3" type="ORF">Goari_009055</name>
</gene>
<dbReference type="EC" id="2.4.1.21" evidence="2"/>
<evidence type="ECO:0000313" key="4">
    <source>
        <dbReference type="Proteomes" id="UP000593577"/>
    </source>
</evidence>
<dbReference type="PANTHER" id="PTHR46083">
    <property type="match status" value="1"/>
</dbReference>
<evidence type="ECO:0000256" key="1">
    <source>
        <dbReference type="ARBA" id="ARBA00001478"/>
    </source>
</evidence>
<name>A0A7J8XVR4_GOSAI</name>
<organism evidence="3 4">
    <name type="scientific">Gossypium aridum</name>
    <name type="common">American cotton</name>
    <name type="synonym">Erioxylum aridum</name>
    <dbReference type="NCBI Taxonomy" id="34290"/>
    <lineage>
        <taxon>Eukaryota</taxon>
        <taxon>Viridiplantae</taxon>
        <taxon>Streptophyta</taxon>
        <taxon>Embryophyta</taxon>
        <taxon>Tracheophyta</taxon>
        <taxon>Spermatophyta</taxon>
        <taxon>Magnoliopsida</taxon>
        <taxon>eudicotyledons</taxon>
        <taxon>Gunneridae</taxon>
        <taxon>Pentapetalae</taxon>
        <taxon>rosids</taxon>
        <taxon>malvids</taxon>
        <taxon>Malvales</taxon>
        <taxon>Malvaceae</taxon>
        <taxon>Malvoideae</taxon>
        <taxon>Gossypium</taxon>
    </lineage>
</organism>
<evidence type="ECO:0000313" key="3">
    <source>
        <dbReference type="EMBL" id="MBA0691427.1"/>
    </source>
</evidence>
<protein>
    <recommendedName>
        <fullName evidence="2">starch synthase</fullName>
        <ecNumber evidence="2">2.4.1.21</ecNumber>
    </recommendedName>
</protein>
<feature type="non-terminal residue" evidence="3">
    <location>
        <position position="1"/>
    </location>
</feature>
<dbReference type="SUPFAM" id="SSF53756">
    <property type="entry name" value="UDP-Glycosyltransferase/glycogen phosphorylase"/>
    <property type="match status" value="1"/>
</dbReference>
<dbReference type="GO" id="GO:0009011">
    <property type="term" value="F:alpha-1,4-glucan glucosyltransferase (ADP-glucose donor) activity"/>
    <property type="evidence" value="ECO:0007669"/>
    <property type="project" value="UniProtKB-EC"/>
</dbReference>
<dbReference type="EMBL" id="JABFAA010000009">
    <property type="protein sequence ID" value="MBA0691427.1"/>
    <property type="molecule type" value="Genomic_DNA"/>
</dbReference>
<evidence type="ECO:0000256" key="2">
    <source>
        <dbReference type="ARBA" id="ARBA00012588"/>
    </source>
</evidence>
<keyword evidence="4" id="KW-1185">Reference proteome</keyword>
<dbReference type="AlphaFoldDB" id="A0A7J8XVR4"/>
<reference evidence="3 4" key="1">
    <citation type="journal article" date="2019" name="Genome Biol. Evol.">
        <title>Insights into the evolution of the New World diploid cottons (Gossypium, subgenus Houzingenia) based on genome sequencing.</title>
        <authorList>
            <person name="Grover C.E."/>
            <person name="Arick M.A. 2nd"/>
            <person name="Thrash A."/>
            <person name="Conover J.L."/>
            <person name="Sanders W.S."/>
            <person name="Peterson D.G."/>
            <person name="Frelichowski J.E."/>
            <person name="Scheffler J.A."/>
            <person name="Scheffler B.E."/>
            <person name="Wendel J.F."/>
        </authorList>
    </citation>
    <scope>NUCLEOTIDE SEQUENCE [LARGE SCALE GENOMIC DNA]</scope>
    <source>
        <strain evidence="3">185</strain>
        <tissue evidence="3">Leaf</tissue>
    </source>
</reference>
<dbReference type="PANTHER" id="PTHR46083:SF5">
    <property type="entry name" value="STARCH SYNTHASE 3, CHLOROPLASTIC_AMYLOPLASTIC"/>
    <property type="match status" value="1"/>
</dbReference>